<evidence type="ECO:0000256" key="3">
    <source>
        <dbReference type="ARBA" id="ARBA00022538"/>
    </source>
</evidence>
<keyword evidence="1 11" id="KW-0813">Transport</keyword>
<evidence type="ECO:0000256" key="11">
    <source>
        <dbReference type="HAMAP-Rule" id="MF_00276"/>
    </source>
</evidence>
<dbReference type="EMBL" id="PJZF01000005">
    <property type="protein sequence ID" value="PLR38818.1"/>
    <property type="molecule type" value="Genomic_DNA"/>
</dbReference>
<keyword evidence="10 11" id="KW-0472">Membrane</keyword>
<comment type="caution">
    <text evidence="12">The sequence shown here is derived from an EMBL/GenBank/DDBJ whole genome shotgun (WGS) entry which is preliminary data.</text>
</comment>
<keyword evidence="4 11" id="KW-0812">Transmembrane</keyword>
<keyword evidence="12" id="KW-0378">Hydrolase</keyword>
<name>A0A2N5EA73_9GAMM</name>
<evidence type="ECO:0000256" key="6">
    <source>
        <dbReference type="ARBA" id="ARBA00022840"/>
    </source>
</evidence>
<comment type="subcellular location">
    <subcellularLocation>
        <location evidence="11">Cell membrane</location>
        <topology evidence="11">Single-pass membrane protein</topology>
    </subcellularLocation>
</comment>
<dbReference type="GO" id="GO:0005886">
    <property type="term" value="C:plasma membrane"/>
    <property type="evidence" value="ECO:0007669"/>
    <property type="project" value="UniProtKB-SubCell"/>
</dbReference>
<evidence type="ECO:0000256" key="1">
    <source>
        <dbReference type="ARBA" id="ARBA00022448"/>
    </source>
</evidence>
<dbReference type="InterPro" id="IPR003820">
    <property type="entry name" value="KdpC"/>
</dbReference>
<keyword evidence="7 11" id="KW-0630">Potassium</keyword>
<evidence type="ECO:0000256" key="4">
    <source>
        <dbReference type="ARBA" id="ARBA00022692"/>
    </source>
</evidence>
<evidence type="ECO:0000313" key="13">
    <source>
        <dbReference type="Proteomes" id="UP000234240"/>
    </source>
</evidence>
<comment type="subunit">
    <text evidence="11">The system is composed of three essential subunits: KdpA, KdpB and KdpC.</text>
</comment>
<comment type="similarity">
    <text evidence="11">Belongs to the KdpC family.</text>
</comment>
<protein>
    <recommendedName>
        <fullName evidence="11">Potassium-transporting ATPase KdpC subunit</fullName>
    </recommendedName>
    <alternativeName>
        <fullName evidence="11">ATP phosphohydrolase [potassium-transporting] C chain</fullName>
    </alternativeName>
    <alternativeName>
        <fullName evidence="11">Potassium-binding and translocating subunit C</fullName>
    </alternativeName>
    <alternativeName>
        <fullName evidence="11">Potassium-translocating ATPase C chain</fullName>
    </alternativeName>
</protein>
<proteinExistence type="inferred from homology"/>
<dbReference type="PANTHER" id="PTHR30042">
    <property type="entry name" value="POTASSIUM-TRANSPORTING ATPASE C CHAIN"/>
    <property type="match status" value="1"/>
</dbReference>
<comment type="function">
    <text evidence="11">Part of the high-affinity ATP-driven potassium transport (or Kdp) system, which catalyzes the hydrolysis of ATP coupled with the electrogenic transport of potassium into the cytoplasm. This subunit acts as a catalytic chaperone that increases the ATP-binding affinity of the ATP-hydrolyzing subunit KdpB by the formation of a transient KdpB/KdpC/ATP ternary complex.</text>
</comment>
<reference evidence="12 13" key="1">
    <citation type="submission" date="2017-12" db="EMBL/GenBank/DDBJ databases">
        <title>Characterization of six clinical isolates of Enterochimera gen. nov., a novel genus of the Yersiniaciae family and the three species Enterochimera arupensis sp. nov., Enterochimera coloradensis sp. nov, and Enterochimera californica sp. nov.</title>
        <authorList>
            <person name="Rossi A."/>
            <person name="Fisher M."/>
        </authorList>
    </citation>
    <scope>NUCLEOTIDE SEQUENCE [LARGE SCALE GENOMIC DNA]</scope>
    <source>
        <strain evidence="13">2015-Iso6</strain>
    </source>
</reference>
<dbReference type="GO" id="GO:0016787">
    <property type="term" value="F:hydrolase activity"/>
    <property type="evidence" value="ECO:0007669"/>
    <property type="project" value="UniProtKB-KW"/>
</dbReference>
<dbReference type="NCBIfam" id="NF001454">
    <property type="entry name" value="PRK00315.1"/>
    <property type="match status" value="1"/>
</dbReference>
<dbReference type="GO" id="GO:0008556">
    <property type="term" value="F:P-type potassium transmembrane transporter activity"/>
    <property type="evidence" value="ECO:0007669"/>
    <property type="project" value="InterPro"/>
</dbReference>
<keyword evidence="5 11" id="KW-0547">Nucleotide-binding</keyword>
<keyword evidence="13" id="KW-1185">Reference proteome</keyword>
<evidence type="ECO:0000256" key="10">
    <source>
        <dbReference type="ARBA" id="ARBA00023136"/>
    </source>
</evidence>
<dbReference type="PANTHER" id="PTHR30042:SF2">
    <property type="entry name" value="POTASSIUM-TRANSPORTING ATPASE KDPC SUBUNIT"/>
    <property type="match status" value="1"/>
</dbReference>
<organism evidence="12 13">
    <name type="scientific">Chimaeribacter californicus</name>
    <dbReference type="NCBI Taxonomy" id="2060067"/>
    <lineage>
        <taxon>Bacteria</taxon>
        <taxon>Pseudomonadati</taxon>
        <taxon>Pseudomonadota</taxon>
        <taxon>Gammaproteobacteria</taxon>
        <taxon>Enterobacterales</taxon>
        <taxon>Yersiniaceae</taxon>
        <taxon>Chimaeribacter</taxon>
    </lineage>
</organism>
<keyword evidence="9 11" id="KW-0406">Ion transport</keyword>
<evidence type="ECO:0000256" key="9">
    <source>
        <dbReference type="ARBA" id="ARBA00023065"/>
    </source>
</evidence>
<dbReference type="Proteomes" id="UP000234240">
    <property type="component" value="Unassembled WGS sequence"/>
</dbReference>
<dbReference type="HAMAP" id="MF_00276">
    <property type="entry name" value="KdpC"/>
    <property type="match status" value="1"/>
</dbReference>
<dbReference type="RefSeq" id="WP_101815757.1">
    <property type="nucleotide sequence ID" value="NZ_PJZF01000005.1"/>
</dbReference>
<gene>
    <name evidence="11" type="primary">kdpC</name>
    <name evidence="12" type="ORF">CYR55_08785</name>
</gene>
<dbReference type="PIRSF" id="PIRSF001296">
    <property type="entry name" value="K_ATPase_KdpC"/>
    <property type="match status" value="1"/>
</dbReference>
<keyword evidence="3 11" id="KW-0633">Potassium transport</keyword>
<keyword evidence="2 11" id="KW-1003">Cell membrane</keyword>
<evidence type="ECO:0000313" key="12">
    <source>
        <dbReference type="EMBL" id="PLR38818.1"/>
    </source>
</evidence>
<dbReference type="GO" id="GO:0005524">
    <property type="term" value="F:ATP binding"/>
    <property type="evidence" value="ECO:0007669"/>
    <property type="project" value="UniProtKB-UniRule"/>
</dbReference>
<evidence type="ECO:0000256" key="5">
    <source>
        <dbReference type="ARBA" id="ARBA00022741"/>
    </source>
</evidence>
<evidence type="ECO:0000256" key="8">
    <source>
        <dbReference type="ARBA" id="ARBA00022989"/>
    </source>
</evidence>
<sequence length="199" mass="21093">MMMLRPMIVVLLLLSVLTGIAYPLLTNALSALLFSAQANGSLLYRDPQDRDRQAVGSLLIGQNFTRADYFWGRPSATSPTPYATLASAGSNLAGSNPALDQAVAARVNALRAANPQSPPRVPVELVTASGSGLDPQISPMAARWQIPRIAQARGIPAEVLEKLIAAHTDTPFPAFIGEPGVNVLQLNRALDALNKDKSS</sequence>
<accession>A0A2N5EA73</accession>
<dbReference type="OrthoDB" id="9788285at2"/>
<evidence type="ECO:0000256" key="2">
    <source>
        <dbReference type="ARBA" id="ARBA00022475"/>
    </source>
</evidence>
<dbReference type="AlphaFoldDB" id="A0A2N5EA73"/>
<evidence type="ECO:0000256" key="7">
    <source>
        <dbReference type="ARBA" id="ARBA00022958"/>
    </source>
</evidence>
<dbReference type="Pfam" id="PF02669">
    <property type="entry name" value="KdpC"/>
    <property type="match status" value="1"/>
</dbReference>
<dbReference type="NCBIfam" id="TIGR00681">
    <property type="entry name" value="kdpC"/>
    <property type="match status" value="1"/>
</dbReference>
<keyword evidence="8 11" id="KW-1133">Transmembrane helix</keyword>
<keyword evidence="6 11" id="KW-0067">ATP-binding</keyword>